<feature type="region of interest" description="Disordered" evidence="2">
    <location>
        <begin position="443"/>
        <end position="478"/>
    </location>
</feature>
<evidence type="ECO:0000313" key="7">
    <source>
        <dbReference type="EMBL" id="KAH9522684.1"/>
    </source>
</evidence>
<feature type="transmembrane region" description="Helical" evidence="3">
    <location>
        <begin position="2450"/>
        <end position="2470"/>
    </location>
</feature>
<organism evidence="7 8">
    <name type="scientific">Dermatophagoides farinae</name>
    <name type="common">American house dust mite</name>
    <dbReference type="NCBI Taxonomy" id="6954"/>
    <lineage>
        <taxon>Eukaryota</taxon>
        <taxon>Metazoa</taxon>
        <taxon>Ecdysozoa</taxon>
        <taxon>Arthropoda</taxon>
        <taxon>Chelicerata</taxon>
        <taxon>Arachnida</taxon>
        <taxon>Acari</taxon>
        <taxon>Acariformes</taxon>
        <taxon>Sarcoptiformes</taxon>
        <taxon>Astigmata</taxon>
        <taxon>Psoroptidia</taxon>
        <taxon>Analgoidea</taxon>
        <taxon>Pyroglyphidae</taxon>
        <taxon>Dermatophagoidinae</taxon>
        <taxon>Dermatophagoides</taxon>
    </lineage>
</organism>
<feature type="compositionally biased region" description="Low complexity" evidence="2">
    <location>
        <begin position="3873"/>
        <end position="3895"/>
    </location>
</feature>
<sequence length="3914" mass="441847">MIKRKSSHSGGGGVGGESNGDDTHNNDKNNNKEEEKEEEDDDDDENDCLSHSIPLPIQTFLWRQTSPFIRPKISKLQDAAAMEQREACKLFEKVLVQNIRFGLSPSLTKAIASVSRWRLIVSALPHVMHCCSTLLYIRRKNSFDKLSASETKLLYTLHWILLDAAEECADEENEHGINRPQEHYILPVTTIQTFVYLFAPLIPHLKQSDFLTSFRLENGYKIWIPLFNYCHPEIPSFLAHAKQNTFSLSRNMEKKLPIPKFGDVFIGSSTQLDKSAINVIDDGGDKKSTTMMMMMNTERKDSHDIFNFGSPQPSDSSPLHMMNGHDPLSIPQQQQQQQQQSSSSSTTTTTKTQELKKKYEYQKKDLAEPSMATYLDVAVLRCLFTSQWIEDGIDWALNFLYYRLECIEKSRQNQQQFFRTRSYSLPVPKRRYRDSTMFATAAASSVGGGGLTNDSKRNRPNDDQQHHDQELNKDSKLKTFRDVRRSSFSGLPGLSGFQALISSTTSSASFGRHGSEKVKHKKSKKQQQQQQNQNQTTSTVDCQQQQQQQSNTISSTSSKIYHKTINNAISSHHVPSKSDNNQSNKQQQHHHGHHKSKNSTTKTAKQTIRDVVLSKHLHYHYHGRGHGHQQSSKSSTSVTEAVNDQQQQQQRPTSANSFKKRKISLSTEHRLIDRNDFKGKSMPTLHLIDDENQPINFNDEYYDYDDDEKYPAIYLSPETARTPSRTSLTEIGGGISTTNDTQLLNAQSNNTNQQSTSNVPMFPIITITEHSPVSSIKFFHNNNNQNRLIDDNIGDGGGGGGAGSDIDDHDDDDQLSIRRRKSSSSTSKYKFYIADDDDDDYNNNQQQQQQQQNEMFYSSAYYSGGRSGGGRSATLLLRCKSDGQIDYTIETSGESLASINYVNKNGQLSLVIVLKAIHSITLKDSVCTMRVCKIIHKIINKLMSFKLISKRIGSIYIAKKFKTFKPNCENPELSVHHLFMDTLFRIIKQLGCSRGCGEGRREMEAIRLKENVMKTLKSLYDMSELLFLQYCEMLVTSHPIQEIMDIFHAFFGFCSEGTTTATTTASTNVQQQQQPPQTQHLTTFSIKKSLPGTGITSTGTQLKNGYFNNFGAGFPTNDSSSSKLKLEVDTIIVKYTFKPFISRLVFVQKELKVQENMSLYCEIRQFISYVREYHGGIFRNAALSGLLESTKFVLQNDRLWISKMALKDLADPQQRSTNNDSNIQSKDDQTTVQQQQQPPPPPPPLSSSSSTTSRIAKHKKWGANRSKSTLIVEYNNSDSISQELISPIFPPIVAQQQQQQSSSNQRNQQMELQLISTTTTTVLTGSSSLNPIQSKMDFFAINDPISPSTTTMTTQQLTSTDHFMMMNNSNINNNNNQMNNHNNNIQRDFDGGNLPNYLTIASNNEQQQQQQQQQSPLSVTLMRRGSFNKQTLKGFSPANQSANAFAITITAGNALNQKSTFFKARKQFKNVFGGKNKFKQNSFDDTPDLSRKNSLQDIDRLQQQQQQQDGVGINTTMAVTTGSGGSGGTTGIMTTNVDIPLKKSRTILFEILKDGMLKFQFLLDSCTPGSIPDAQLVAAMLDLKAPVLARAAFLLECCHFVHRCNRGQWPGWMKMNFNFFRPSGPRHGSQTVIKSRASTTLQKHAGRCFYQWAELLSSRLEDILQNDIDMMQSITDSDGNQQIQQQQQQQQQEDNFLSISCVDSKEGNCPFALKIIACQLLYEITTYLRETHQYLLTQNSRRTSMVNPAIVAAVASAKEKSCIEPPRPLAMHQNRRWSMALSTGTFNNSAHSLMSLANFPGGPMHVLEHMLPPSDRRISFVLHEAEVGPSSLVTWSGSGIGRSGSGHHESFRRRSIKLKKNDSGKKSTAKLRSATLVEDDYKSMFKRSNSLRSKRKVSGASEKSDTSERYSGEESPGLFSEEGHSFESALLDNNIDTNDVDMVENIPWLKITTLFASAINFECNHHQTCTHNCHKKIIQSASLLTKEVQRIYEKDVQPLFDFDMMAQKLLDDKEDVAKKEKKLKKILMGHASPLKRKASGLQMDKYLDRDSHGHSVYNSQTGLAHSAIDVEYGFYESEDPRLIFHDVLSYRLESKHEENTTMLYILNQVKNPFHSIISMMLKSALILNRNQFEYLLNLSWNLILDEDIQISSSASVAIIVCSLKCPDIVINLLNQDLNHQNVDIRVNAINKFLKIWCNRHQCWQRLEEGAHLVLKLPPAAIEFTIPSPRIALECKPVVDPPYMPIVKTKVDEVAINQEPTIQKSFVAATKTRRKQQIELISKALQDQEDKLREERENYRFNSVPVTLQAAYEPVLYHTIDDHDDQEDDVERIPLHHLQVAQCFFPSSLTTASFLIVNLLEDTQINSDGQAVYDVAYKTIWHCLSEDSALFLRNLLEKLTREKKNVVIQTIRRLIRFVPRLPAQAAFTLYNYLIGFIMYHVRTPTEDSQSIIASVMSILWLIVPNVFGLFLKDLKQILRKEQCDSTILITANVPSAKKIIVHGPDPGSIPSQFPVHEDTQFSQILTDSLDFFGIDETKHNEYFLVDTKTNQIHNLNAFVRDFYFFKRSQYPQISLVHMNPVEAYDKFQQQAFTLQFTELGKSLMSLSLIKTSYMGIQRVLFLHEELMKLPSFPRKALETNLTLYSGPMGREVLGLDTLHKISWVKLVGRMFEATSGFFADSTDIHLFLNVVNGTLLLHCEDATILRLCMATYINAAHQFKNIFATNGYLLIVQTIVQIYGTHQTNSLLCRTIEFVFKQFYILHSKPFVLQMFGAVAPLLDTDSINKYESSCQISPKAFFQLLQSLGQYTADPLDILELVDAEKPLKALDFCYQMDSETLTVLDSISLCVTVISYAPDSERGHQMLTILDSILPFHLMHMQTLTTKKETPGGPRAELSMIHNISVCIKTLIYNCEALTRNFTGPQRTLDIRETSVKNLSPHIEIDEDSHSKYNAETYYPPRHNRVELDDGELCRLEFRKPRDLLLKIVSEFLTKSTTRFAELSKKIAEIHQKNSSYELLDVKCHIRLAEIAHSLLKLAPYDPQTMACKGLVRYMNEILPNSEWRQESMRPALIMVLRRLDKTFTKISKKSAIKRTTDWEAARRLLKGVYLTFAKHPYIVHLPHLKSLINVCQNIIIGDQTSYFLSESSSAVSSWTTALSQAPPPGNASGFTSVAVRLISLQMIQLGDSQSLETICSGAFSSPEKSEIYLMNMIYPMCIRTTSGMKDTPKFRLCDINFVLSVILNILKPANSKPTKGSDSSQVGAQLKQFSLQQIGFLGLKILIICFEKQLNTEWYHIAKCIRDLADKPHLIGSTFWNFIDFISTYRTPLFVLMLPYIKCKYLLKSCENGIEKAYQLRIQEKLNGSGLPFNRSKGNLYVSLVNEMKSLREDIIRRKNNPNIDERSKSIVQEQNSASDKQENSGHRLSFAFSQLAASASKLSNISSTIQPNTAATVVGQQQQQQQSHGSQQSSYGEQSLNSPTTSIKPRVLRGLSFRLSSDSRRLAQRGLSVKLASNQSDKRMFARRTSYPDHPDVDECGDFKHPSGSEPKLFRKMTLSSRASKAHKSSISSSGEALTENVPPPNSTSSSTMNMPIRKETSFTLTTTNKEEIKQQQRLQRQQQQQQQQQQKSSTRKSFRFKNRSSISSEEHSSSTTKSIENSVSDLHNNDYNTQQITKPTSILKSSLKSSSSCDNEQSNIQQQQQQYQQSLTKSSSADQTLPITKINSLVLQQQYSINNCDHHHHHPPTLPSATILSIQNQQQSKGNMVPIVVGQLPLKTSMIEMNNNQTITSSSSSPMMTLTTTTATFSTSTNATSMTMMMSPIRTTSATPTGNNNHHQSSTATIGSQQIISTIDNNLDNTQTMMMNATMTTNGGHTNQLASSSTTTTTTTTTTSTTTAIPFETSIQASLPFADEET</sequence>
<feature type="compositionally biased region" description="Basic residues" evidence="2">
    <location>
        <begin position="3629"/>
        <end position="3638"/>
    </location>
</feature>
<dbReference type="Proteomes" id="UP000790347">
    <property type="component" value="Unassembled WGS sequence"/>
</dbReference>
<feature type="region of interest" description="Disordered" evidence="2">
    <location>
        <begin position="3393"/>
        <end position="3419"/>
    </location>
</feature>
<dbReference type="GO" id="GO:0005261">
    <property type="term" value="F:monoatomic cation channel activity"/>
    <property type="evidence" value="ECO:0007669"/>
    <property type="project" value="TreeGrafter"/>
</dbReference>
<gene>
    <name evidence="7" type="primary">unc-80</name>
    <name evidence="7" type="ORF">DERF_006250</name>
</gene>
<feature type="region of interest" description="Disordered" evidence="2">
    <location>
        <begin position="1833"/>
        <end position="1868"/>
    </location>
</feature>
<feature type="region of interest" description="Disordered" evidence="2">
    <location>
        <begin position="3873"/>
        <end position="3914"/>
    </location>
</feature>
<proteinExistence type="predicted"/>
<feature type="compositionally biased region" description="Basic and acidic residues" evidence="2">
    <location>
        <begin position="1902"/>
        <end position="1912"/>
    </location>
</feature>
<feature type="region of interest" description="Disordered" evidence="2">
    <location>
        <begin position="3524"/>
        <end position="3592"/>
    </location>
</feature>
<feature type="compositionally biased region" description="Acidic residues" evidence="2">
    <location>
        <begin position="35"/>
        <end position="47"/>
    </location>
</feature>
<feature type="region of interest" description="Disordered" evidence="2">
    <location>
        <begin position="302"/>
        <end position="353"/>
    </location>
</feature>
<dbReference type="PANTHER" id="PTHR31781">
    <property type="entry name" value="UNC80"/>
    <property type="match status" value="1"/>
</dbReference>
<keyword evidence="8" id="KW-1185">Reference proteome</keyword>
<dbReference type="GO" id="GO:0030424">
    <property type="term" value="C:axon"/>
    <property type="evidence" value="ECO:0007669"/>
    <property type="project" value="TreeGrafter"/>
</dbReference>
<feature type="compositionally biased region" description="Basic and acidic residues" evidence="2">
    <location>
        <begin position="3524"/>
        <end position="3542"/>
    </location>
</feature>
<protein>
    <submittedName>
        <fullName evidence="7">Protein unc-80</fullName>
    </submittedName>
</protein>
<comment type="caution">
    <text evidence="7">The sequence shown here is derived from an EMBL/GenBank/DDBJ whole genome shotgun (WGS) entry which is preliminary data.</text>
</comment>
<feature type="domain" description="Cation channel complex component UNC80 N-terminal" evidence="4">
    <location>
        <begin position="52"/>
        <end position="243"/>
    </location>
</feature>
<feature type="compositionally biased region" description="Gly residues" evidence="2">
    <location>
        <begin position="794"/>
        <end position="803"/>
    </location>
</feature>
<feature type="transmembrane region" description="Helical" evidence="3">
    <location>
        <begin position="2420"/>
        <end position="2438"/>
    </location>
</feature>
<feature type="region of interest" description="Disordered" evidence="2">
    <location>
        <begin position="1"/>
        <end position="48"/>
    </location>
</feature>
<dbReference type="Pfam" id="PF20262">
    <property type="entry name" value="UNC80_C"/>
    <property type="match status" value="1"/>
</dbReference>
<keyword evidence="3" id="KW-1133">Transmembrane helix</keyword>
<keyword evidence="3" id="KW-0472">Membrane</keyword>
<dbReference type="GO" id="GO:0034703">
    <property type="term" value="C:cation channel complex"/>
    <property type="evidence" value="ECO:0007669"/>
    <property type="project" value="TreeGrafter"/>
</dbReference>
<reference evidence="7" key="2">
    <citation type="journal article" date="2022" name="Res Sq">
        <title>Comparative Genomics Reveals Insights into the Divergent Evolution of Astigmatic Mites and Household Pest Adaptations.</title>
        <authorList>
            <person name="Xiong Q."/>
            <person name="Wan A.T.-Y."/>
            <person name="Liu X.-Y."/>
            <person name="Fung C.S.-H."/>
            <person name="Xiao X."/>
            <person name="Malainual N."/>
            <person name="Hou J."/>
            <person name="Wang L."/>
            <person name="Wang M."/>
            <person name="Yang K."/>
            <person name="Cui Y."/>
            <person name="Leung E."/>
            <person name="Nong W."/>
            <person name="Shin S.-K."/>
            <person name="Au S."/>
            <person name="Jeong K.Y."/>
            <person name="Chew F.T."/>
            <person name="Hui J."/>
            <person name="Leung T.F."/>
            <person name="Tungtrongchitr A."/>
            <person name="Zhong N."/>
            <person name="Liu Z."/>
            <person name="Tsui S."/>
        </authorList>
    </citation>
    <scope>NUCLEOTIDE SEQUENCE</scope>
    <source>
        <strain evidence="7">Derf</strain>
        <tissue evidence="7">Whole organism</tissue>
    </source>
</reference>
<feature type="compositionally biased region" description="Low complexity" evidence="2">
    <location>
        <begin position="3454"/>
        <end position="3474"/>
    </location>
</feature>
<feature type="compositionally biased region" description="Basic residues" evidence="2">
    <location>
        <begin position="587"/>
        <end position="597"/>
    </location>
</feature>
<dbReference type="Pfam" id="PF19424">
    <property type="entry name" value="UNC80"/>
    <property type="match status" value="1"/>
</dbReference>
<name>A0A922L7H6_DERFA</name>
<feature type="region of interest" description="Disordered" evidence="2">
    <location>
        <begin position="571"/>
        <end position="605"/>
    </location>
</feature>
<evidence type="ECO:0000259" key="4">
    <source>
        <dbReference type="Pfam" id="PF15778"/>
    </source>
</evidence>
<dbReference type="InterPro" id="IPR031542">
    <property type="entry name" value="UNC80_N"/>
</dbReference>
<feature type="compositionally biased region" description="Basic and acidic residues" evidence="2">
    <location>
        <begin position="21"/>
        <end position="34"/>
    </location>
</feature>
<dbReference type="InterPro" id="IPR046460">
    <property type="entry name" value="UNC80_C"/>
</dbReference>
<evidence type="ECO:0000259" key="5">
    <source>
        <dbReference type="Pfam" id="PF19424"/>
    </source>
</evidence>
<feature type="domain" description="Protein UNC80 C-terminal" evidence="6">
    <location>
        <begin position="2324"/>
        <end position="3389"/>
    </location>
</feature>
<reference evidence="7" key="1">
    <citation type="submission" date="2013-05" db="EMBL/GenBank/DDBJ databases">
        <authorList>
            <person name="Yim A.K.Y."/>
            <person name="Chan T.F."/>
            <person name="Ji K.M."/>
            <person name="Liu X.Y."/>
            <person name="Zhou J.W."/>
            <person name="Li R.Q."/>
            <person name="Yang K.Y."/>
            <person name="Li J."/>
            <person name="Li M."/>
            <person name="Law P.T.W."/>
            <person name="Wu Y.L."/>
            <person name="Cai Z.L."/>
            <person name="Qin H."/>
            <person name="Bao Y."/>
            <person name="Leung R.K.K."/>
            <person name="Ng P.K.S."/>
            <person name="Zou J."/>
            <person name="Zhong X.J."/>
            <person name="Ran P.X."/>
            <person name="Zhong N.S."/>
            <person name="Liu Z.G."/>
            <person name="Tsui S.K.W."/>
        </authorList>
    </citation>
    <scope>NUCLEOTIDE SEQUENCE</scope>
    <source>
        <strain evidence="7">Derf</strain>
        <tissue evidence="7">Whole organism</tissue>
    </source>
</reference>
<dbReference type="SUPFAM" id="SSF48371">
    <property type="entry name" value="ARM repeat"/>
    <property type="match status" value="1"/>
</dbReference>
<feature type="compositionally biased region" description="Low complexity" evidence="2">
    <location>
        <begin position="526"/>
        <end position="543"/>
    </location>
</feature>
<feature type="compositionally biased region" description="Low complexity" evidence="2">
    <location>
        <begin position="577"/>
        <end position="586"/>
    </location>
</feature>
<feature type="coiled-coil region" evidence="1">
    <location>
        <begin position="2274"/>
        <end position="2301"/>
    </location>
</feature>
<feature type="compositionally biased region" description="Low complexity" evidence="2">
    <location>
        <begin position="3611"/>
        <end position="3626"/>
    </location>
</feature>
<feature type="compositionally biased region" description="Low complexity" evidence="2">
    <location>
        <begin position="3582"/>
        <end position="3591"/>
    </location>
</feature>
<evidence type="ECO:0000256" key="2">
    <source>
        <dbReference type="SAM" id="MobiDB-lite"/>
    </source>
</evidence>
<feature type="region of interest" description="Disordered" evidence="2">
    <location>
        <begin position="622"/>
        <end position="662"/>
    </location>
</feature>
<dbReference type="PANTHER" id="PTHR31781:SF1">
    <property type="entry name" value="PROTEIN UNC-80 HOMOLOG"/>
    <property type="match status" value="1"/>
</dbReference>
<feature type="region of interest" description="Disordered" evidence="2">
    <location>
        <begin position="506"/>
        <end position="543"/>
    </location>
</feature>
<feature type="compositionally biased region" description="Polar residues" evidence="2">
    <location>
        <begin position="1213"/>
        <end position="1224"/>
    </location>
</feature>
<feature type="compositionally biased region" description="Polar residues" evidence="2">
    <location>
        <begin position="3657"/>
        <end position="3676"/>
    </location>
</feature>
<dbReference type="InterPro" id="IPR016024">
    <property type="entry name" value="ARM-type_fold"/>
</dbReference>
<accession>A0A922L7H6</accession>
<feature type="region of interest" description="Disordered" evidence="2">
    <location>
        <begin position="789"/>
        <end position="823"/>
    </location>
</feature>
<dbReference type="GO" id="GO:0055080">
    <property type="term" value="P:monoatomic cation homeostasis"/>
    <property type="evidence" value="ECO:0007669"/>
    <property type="project" value="TreeGrafter"/>
</dbReference>
<feature type="domain" description="Protein UNC80 central region" evidence="5">
    <location>
        <begin position="1549"/>
        <end position="2323"/>
    </location>
</feature>
<dbReference type="EMBL" id="ASGP02000002">
    <property type="protein sequence ID" value="KAH9522684.1"/>
    <property type="molecule type" value="Genomic_DNA"/>
</dbReference>
<dbReference type="InterPro" id="IPR045852">
    <property type="entry name" value="UNC80_central"/>
</dbReference>
<feature type="compositionally biased region" description="Low complexity" evidence="2">
    <location>
        <begin position="332"/>
        <end position="352"/>
    </location>
</feature>
<feature type="region of interest" description="Disordered" evidence="2">
    <location>
        <begin position="1211"/>
        <end position="1261"/>
    </location>
</feature>
<evidence type="ECO:0000259" key="6">
    <source>
        <dbReference type="Pfam" id="PF20262"/>
    </source>
</evidence>
<feature type="region of interest" description="Disordered" evidence="2">
    <location>
        <begin position="3451"/>
        <end position="3482"/>
    </location>
</feature>
<feature type="compositionally biased region" description="Polar residues" evidence="2">
    <location>
        <begin position="3404"/>
        <end position="3413"/>
    </location>
</feature>
<keyword evidence="3" id="KW-0812">Transmembrane</keyword>
<feature type="compositionally biased region" description="Polar residues" evidence="2">
    <location>
        <begin position="629"/>
        <end position="657"/>
    </location>
</feature>
<evidence type="ECO:0000256" key="3">
    <source>
        <dbReference type="SAM" id="Phobius"/>
    </source>
</evidence>
<keyword evidence="1" id="KW-0175">Coiled coil</keyword>
<feature type="compositionally biased region" description="Gly residues" evidence="2">
    <location>
        <begin position="9"/>
        <end position="18"/>
    </location>
</feature>
<evidence type="ECO:0000256" key="1">
    <source>
        <dbReference type="SAM" id="Coils"/>
    </source>
</evidence>
<dbReference type="Pfam" id="PF15778">
    <property type="entry name" value="UNC80_N"/>
    <property type="match status" value="1"/>
</dbReference>
<feature type="region of interest" description="Disordered" evidence="2">
    <location>
        <begin position="3606"/>
        <end position="3713"/>
    </location>
</feature>
<feature type="compositionally biased region" description="Basic and acidic residues" evidence="2">
    <location>
        <begin position="454"/>
        <end position="478"/>
    </location>
</feature>
<feature type="region of interest" description="Disordered" evidence="2">
    <location>
        <begin position="1892"/>
        <end position="1920"/>
    </location>
</feature>
<feature type="compositionally biased region" description="Low complexity" evidence="2">
    <location>
        <begin position="3677"/>
        <end position="3712"/>
    </location>
</feature>
<evidence type="ECO:0000313" key="8">
    <source>
        <dbReference type="Proteomes" id="UP000790347"/>
    </source>
</evidence>
<feature type="compositionally biased region" description="Acidic residues" evidence="2">
    <location>
        <begin position="805"/>
        <end position="814"/>
    </location>
</feature>